<dbReference type="PANTHER" id="PTHR46367">
    <property type="entry name" value="ATAXIN-7-LIKE PROTEIN 3"/>
    <property type="match status" value="1"/>
</dbReference>
<keyword evidence="3 10" id="KW-0863">Zinc-finger</keyword>
<organism evidence="13">
    <name type="scientific">Capitella teleta</name>
    <name type="common">Polychaete worm</name>
    <dbReference type="NCBI Taxonomy" id="283909"/>
    <lineage>
        <taxon>Eukaryota</taxon>
        <taxon>Metazoa</taxon>
        <taxon>Spiralia</taxon>
        <taxon>Lophotrochozoa</taxon>
        <taxon>Annelida</taxon>
        <taxon>Polychaeta</taxon>
        <taxon>Sedentaria</taxon>
        <taxon>Scolecida</taxon>
        <taxon>Capitellidae</taxon>
        <taxon>Capitella</taxon>
    </lineage>
</organism>
<keyword evidence="5 10" id="KW-0156">Chromatin regulator</keyword>
<feature type="zinc finger region" description="SGF11-type" evidence="10">
    <location>
        <begin position="60"/>
        <end position="81"/>
    </location>
</feature>
<feature type="region of interest" description="Disordered" evidence="11">
    <location>
        <begin position="95"/>
        <end position="161"/>
    </location>
</feature>
<dbReference type="PANTHER" id="PTHR46367:SF1">
    <property type="entry name" value="ATAXIN-7-LIKE PROTEIN 3"/>
    <property type="match status" value="1"/>
</dbReference>
<gene>
    <name evidence="13" type="ORF">CAPTEDRAFT_154471</name>
</gene>
<sequence length="299" mass="33651">MYELIDEVSLGLCFEVHRSAKIGLLFLDDTDPDSQKDYQIIDEQGVDVFGQVPLRKQYECICPNCQRNLAAARFAPHLEKCMGMGRNSSRIASRRIQANHGRKESDNESEEDNDNEWSYLGDKKAKRLKREKAGITNTPRRAKSQKNKNNGDSQLSVGSTQSDASIPVYDVMSMEERKSLLLQTCGVISEHTKKMCTRSIRCPQHSDDQRKAVRAFLLTTNSGGAEPSDEVHVDIDSYEDQTESNSSQALREALLFQEETNSSPADSNSTTNSSGSKKRKHSKKNNKRKRDRSVTPNVM</sequence>
<reference evidence="15" key="1">
    <citation type="submission" date="2012-12" db="EMBL/GenBank/DDBJ databases">
        <authorList>
            <person name="Hellsten U."/>
            <person name="Grimwood J."/>
            <person name="Chapman J.A."/>
            <person name="Shapiro H."/>
            <person name="Aerts A."/>
            <person name="Otillar R.P."/>
            <person name="Terry A.Y."/>
            <person name="Boore J.L."/>
            <person name="Simakov O."/>
            <person name="Marletaz F."/>
            <person name="Cho S.-J."/>
            <person name="Edsinger-Gonzales E."/>
            <person name="Havlak P."/>
            <person name="Kuo D.-H."/>
            <person name="Larsson T."/>
            <person name="Lv J."/>
            <person name="Arendt D."/>
            <person name="Savage R."/>
            <person name="Osoegawa K."/>
            <person name="de Jong P."/>
            <person name="Lindberg D.R."/>
            <person name="Seaver E.C."/>
            <person name="Weisblat D.A."/>
            <person name="Putnam N.H."/>
            <person name="Grigoriev I.V."/>
            <person name="Rokhsar D.S."/>
        </authorList>
    </citation>
    <scope>NUCLEOTIDE SEQUENCE</scope>
    <source>
        <strain evidence="15">I ESC-2004</strain>
    </source>
</reference>
<dbReference type="HOGENOM" id="CLU_066241_0_0_1"/>
<dbReference type="Pfam" id="PF08209">
    <property type="entry name" value="Sgf11"/>
    <property type="match status" value="1"/>
</dbReference>
<reference evidence="14" key="3">
    <citation type="submission" date="2015-06" db="UniProtKB">
        <authorList>
            <consortium name="EnsemblMetazoa"/>
        </authorList>
    </citation>
    <scope>IDENTIFICATION</scope>
</reference>
<dbReference type="GO" id="GO:0008270">
    <property type="term" value="F:zinc ion binding"/>
    <property type="evidence" value="ECO:0007669"/>
    <property type="project" value="UniProtKB-UniRule"/>
</dbReference>
<feature type="domain" description="SCA7" evidence="12">
    <location>
        <begin position="172"/>
        <end position="239"/>
    </location>
</feature>
<keyword evidence="8 10" id="KW-0804">Transcription</keyword>
<dbReference type="Gene3D" id="6.10.140.1270">
    <property type="match status" value="1"/>
</dbReference>
<evidence type="ECO:0000256" key="1">
    <source>
        <dbReference type="ARBA" id="ARBA00004123"/>
    </source>
</evidence>
<evidence type="ECO:0000256" key="11">
    <source>
        <dbReference type="SAM" id="MobiDB-lite"/>
    </source>
</evidence>
<dbReference type="EnsemblMetazoa" id="CapteT154471">
    <property type="protein sequence ID" value="CapteP154471"/>
    <property type="gene ID" value="CapteG154471"/>
</dbReference>
<evidence type="ECO:0000256" key="5">
    <source>
        <dbReference type="ARBA" id="ARBA00022853"/>
    </source>
</evidence>
<keyword evidence="4 10" id="KW-0862">Zinc</keyword>
<evidence type="ECO:0000256" key="8">
    <source>
        <dbReference type="ARBA" id="ARBA00023163"/>
    </source>
</evidence>
<comment type="subcellular location">
    <subcellularLocation>
        <location evidence="1 10">Nucleus</location>
    </subcellularLocation>
</comment>
<comment type="function">
    <text evidence="10">Component of the transcription regulatory histone acetylation (HAT) complex SAGA, a multiprotein complex that activates transcription by remodeling chromatin and mediating histone acetylation and deubiquitination. Within the SAGA complex, participates in a subcomplex that specifically deubiquitinates histone H2B. The SAGA complex is recruited to specific gene promoters by activators, where it is required for transcription.</text>
</comment>
<dbReference type="GO" id="GO:0003713">
    <property type="term" value="F:transcription coactivator activity"/>
    <property type="evidence" value="ECO:0007669"/>
    <property type="project" value="UniProtKB-UniRule"/>
</dbReference>
<evidence type="ECO:0000313" key="13">
    <source>
        <dbReference type="EMBL" id="ELU14037.1"/>
    </source>
</evidence>
<feature type="compositionally biased region" description="Polar residues" evidence="11">
    <location>
        <begin position="147"/>
        <end position="161"/>
    </location>
</feature>
<evidence type="ECO:0000313" key="14">
    <source>
        <dbReference type="EnsemblMetazoa" id="CapteP154471"/>
    </source>
</evidence>
<comment type="domain">
    <text evidence="10">The long N-terminal helix forms part of the 'assembly lobe' of the SAGA deubiquitination module.</text>
</comment>
<evidence type="ECO:0000256" key="6">
    <source>
        <dbReference type="ARBA" id="ARBA00023015"/>
    </source>
</evidence>
<keyword evidence="6 10" id="KW-0805">Transcription regulation</keyword>
<keyword evidence="9 10" id="KW-0539">Nucleus</keyword>
<evidence type="ECO:0000256" key="2">
    <source>
        <dbReference type="ARBA" id="ARBA00022723"/>
    </source>
</evidence>
<dbReference type="STRING" id="283909.R7V6E3"/>
<dbReference type="InterPro" id="IPR013243">
    <property type="entry name" value="SCA7_dom"/>
</dbReference>
<dbReference type="OrthoDB" id="21557at2759"/>
<dbReference type="GO" id="GO:0071819">
    <property type="term" value="C:DUBm complex"/>
    <property type="evidence" value="ECO:0007669"/>
    <property type="project" value="UniProtKB-UniRule"/>
</dbReference>
<dbReference type="GO" id="GO:0000124">
    <property type="term" value="C:SAGA complex"/>
    <property type="evidence" value="ECO:0007669"/>
    <property type="project" value="UniProtKB-UniRule"/>
</dbReference>
<dbReference type="InterPro" id="IPR013246">
    <property type="entry name" value="SAGA_su_Sgf11"/>
</dbReference>
<dbReference type="GO" id="GO:0006325">
    <property type="term" value="P:chromatin organization"/>
    <property type="evidence" value="ECO:0007669"/>
    <property type="project" value="UniProtKB-KW"/>
</dbReference>
<dbReference type="InterPro" id="IPR051078">
    <property type="entry name" value="SGF11"/>
</dbReference>
<dbReference type="HAMAP" id="MF_03047">
    <property type="entry name" value="Sgf11"/>
    <property type="match status" value="1"/>
</dbReference>
<protein>
    <recommendedName>
        <fullName evidence="10">SAGA-associated factor 11 homolog</fullName>
    </recommendedName>
</protein>
<dbReference type="PROSITE" id="PS51505">
    <property type="entry name" value="SCA7"/>
    <property type="match status" value="1"/>
</dbReference>
<dbReference type="FunFam" id="3.30.160.60:FF:000118">
    <property type="entry name" value="Ataxin-7-like protein 3"/>
    <property type="match status" value="1"/>
</dbReference>
<evidence type="ECO:0000256" key="9">
    <source>
        <dbReference type="ARBA" id="ARBA00023242"/>
    </source>
</evidence>
<comment type="similarity">
    <text evidence="10">Belongs to the SGF11 family.</text>
</comment>
<reference evidence="13 15" key="2">
    <citation type="journal article" date="2013" name="Nature">
        <title>Insights into bilaterian evolution from three spiralian genomes.</title>
        <authorList>
            <person name="Simakov O."/>
            <person name="Marletaz F."/>
            <person name="Cho S.J."/>
            <person name="Edsinger-Gonzales E."/>
            <person name="Havlak P."/>
            <person name="Hellsten U."/>
            <person name="Kuo D.H."/>
            <person name="Larsson T."/>
            <person name="Lv J."/>
            <person name="Arendt D."/>
            <person name="Savage R."/>
            <person name="Osoegawa K."/>
            <person name="de Jong P."/>
            <person name="Grimwood J."/>
            <person name="Chapman J.A."/>
            <person name="Shapiro H."/>
            <person name="Aerts A."/>
            <person name="Otillar R.P."/>
            <person name="Terry A.Y."/>
            <person name="Boore J.L."/>
            <person name="Grigoriev I.V."/>
            <person name="Lindberg D.R."/>
            <person name="Seaver E.C."/>
            <person name="Weisblat D.A."/>
            <person name="Putnam N.H."/>
            <person name="Rokhsar D.S."/>
        </authorList>
    </citation>
    <scope>NUCLEOTIDE SEQUENCE</scope>
    <source>
        <strain evidence="13 15">I ESC-2004</strain>
    </source>
</reference>
<dbReference type="Proteomes" id="UP000014760">
    <property type="component" value="Unassembled WGS sequence"/>
</dbReference>
<keyword evidence="15" id="KW-1185">Reference proteome</keyword>
<dbReference type="AlphaFoldDB" id="R7V6E3"/>
<name>R7V6E3_CAPTE</name>
<evidence type="ECO:0000256" key="7">
    <source>
        <dbReference type="ARBA" id="ARBA00023159"/>
    </source>
</evidence>
<evidence type="ECO:0000256" key="10">
    <source>
        <dbReference type="HAMAP-Rule" id="MF_03047"/>
    </source>
</evidence>
<proteinExistence type="inferred from homology"/>
<accession>R7V6E3</accession>
<evidence type="ECO:0000313" key="15">
    <source>
        <dbReference type="Proteomes" id="UP000014760"/>
    </source>
</evidence>
<comment type="domain">
    <text evidence="10">The C-terminal SGF11-type zinc-finger domain forms part of the 'catalytic lobe' of the SAGA deubiquitination module.</text>
</comment>
<evidence type="ECO:0000259" key="12">
    <source>
        <dbReference type="PROSITE" id="PS51505"/>
    </source>
</evidence>
<evidence type="ECO:0000256" key="3">
    <source>
        <dbReference type="ARBA" id="ARBA00022771"/>
    </source>
</evidence>
<keyword evidence="7 10" id="KW-0010">Activator</keyword>
<dbReference type="GO" id="GO:0006357">
    <property type="term" value="P:regulation of transcription by RNA polymerase II"/>
    <property type="evidence" value="ECO:0007669"/>
    <property type="project" value="TreeGrafter"/>
</dbReference>
<keyword evidence="2 10" id="KW-0479">Metal-binding</keyword>
<feature type="compositionally biased region" description="Basic residues" evidence="11">
    <location>
        <begin position="276"/>
        <end position="291"/>
    </location>
</feature>
<dbReference type="EMBL" id="AMQN01004972">
    <property type="status" value="NOT_ANNOTATED_CDS"/>
    <property type="molecule type" value="Genomic_DNA"/>
</dbReference>
<feature type="region of interest" description="Disordered" evidence="11">
    <location>
        <begin position="239"/>
        <end position="299"/>
    </location>
</feature>
<dbReference type="OMA" id="EVIGQMW"/>
<dbReference type="Pfam" id="PF08313">
    <property type="entry name" value="SCA7"/>
    <property type="match status" value="1"/>
</dbReference>
<dbReference type="Gene3D" id="3.30.160.60">
    <property type="entry name" value="Classic Zinc Finger"/>
    <property type="match status" value="1"/>
</dbReference>
<comment type="subunit">
    <text evidence="10">Component of some SAGA transcription coactivator-HAT complexes. Within the SAGA complex, participates to a subcomplex of SAGA called the DUB module (deubiquitination module).</text>
</comment>
<dbReference type="EMBL" id="KB294813">
    <property type="protein sequence ID" value="ELU14037.1"/>
    <property type="molecule type" value="Genomic_DNA"/>
</dbReference>
<evidence type="ECO:0000256" key="4">
    <source>
        <dbReference type="ARBA" id="ARBA00022833"/>
    </source>
</evidence>